<proteinExistence type="predicted"/>
<dbReference type="AlphaFoldDB" id="C4ZI73"/>
<dbReference type="KEGG" id="ere:EUBREC_2982"/>
<dbReference type="PaxDb" id="515619-EUBREC_2982"/>
<protein>
    <submittedName>
        <fullName evidence="1">Uncharacterized protein</fullName>
    </submittedName>
</protein>
<name>C4ZI73_AGARV</name>
<evidence type="ECO:0000313" key="1">
    <source>
        <dbReference type="EMBL" id="ACR76710.1"/>
    </source>
</evidence>
<dbReference type="STRING" id="515619.EUBREC_2982"/>
<evidence type="ECO:0000313" key="2">
    <source>
        <dbReference type="Proteomes" id="UP000001477"/>
    </source>
</evidence>
<gene>
    <name evidence="1" type="ordered locus">EUBREC_2982</name>
</gene>
<accession>C4ZI73</accession>
<dbReference type="Proteomes" id="UP000001477">
    <property type="component" value="Chromosome"/>
</dbReference>
<dbReference type="EMBL" id="CP001107">
    <property type="protein sequence ID" value="ACR76710.1"/>
    <property type="molecule type" value="Genomic_DNA"/>
</dbReference>
<dbReference type="HOGENOM" id="CLU_2989983_0_0_9"/>
<sequence>MRACRLANSIVPLCSLKNALDRILVLSRTNNLNYPRCHLEFTIKLVRLAGYQHIPGK</sequence>
<organism evidence="1 2">
    <name type="scientific">Agathobacter rectalis (strain ATCC 33656 / DSM 3377 / JCM 17463 / KCTC 5835 / VPI 0990)</name>
    <name type="common">Eubacterium rectale</name>
    <dbReference type="NCBI Taxonomy" id="515619"/>
    <lineage>
        <taxon>Bacteria</taxon>
        <taxon>Bacillati</taxon>
        <taxon>Bacillota</taxon>
        <taxon>Clostridia</taxon>
        <taxon>Lachnospirales</taxon>
        <taxon>Lachnospiraceae</taxon>
        <taxon>Agathobacter</taxon>
    </lineage>
</organism>
<reference evidence="1 2" key="1">
    <citation type="journal article" date="2009" name="Proc. Natl. Acad. Sci. U.S.A.">
        <title>Characterizing a model human gut microbiota composed of members of its two dominant bacterial phyla.</title>
        <authorList>
            <person name="Mahowald M.A."/>
            <person name="Rey F.E."/>
            <person name="Seedorf H."/>
            <person name="Turnbaugh P.J."/>
            <person name="Fulton R.S."/>
            <person name="Wollam A."/>
            <person name="Shah N."/>
            <person name="Wang C."/>
            <person name="Magrini V."/>
            <person name="Wilson R.K."/>
            <person name="Cantarel B.L."/>
            <person name="Coutinho P.M."/>
            <person name="Henrissat B."/>
            <person name="Crock L.W."/>
            <person name="Russell A."/>
            <person name="Verberkmoes N.C."/>
            <person name="Hettich R.L."/>
            <person name="Gordon J.I."/>
        </authorList>
    </citation>
    <scope>NUCLEOTIDE SEQUENCE [LARGE SCALE GENOMIC DNA]</scope>
    <source>
        <strain evidence="2">ATCC 33656 / DSM 3377 / JCM 17463 / KCTC 5835 / LMG 30912 / VPI 0990</strain>
    </source>
</reference>